<sequence length="289" mass="31909">MLSAKMAKIITLVTTCLLLSSTSAAAVKNSTGGFSALLDYVDSHNTKRSLHQDTPNLGYSAEMEGYARNAASRCIFEHTRSGENIYALFGGNAPSFSDAINSWYAEISKYDYNNPVFGMATGHFTQVVWKSTANVGCASNYCQNMRINNEYRAGYIIYCNYDPPGNYPNQFRNNVLPLKGNAPNPGTCRERYVVESGDYCFAIWSKFGLSESEFYELNPGIDCSKLQVGQSVCVGKTIANCSGYYTVRSGDSCYAIATQNGLSLQQFYNLNPGLNCDNLQINQRVCIRQ</sequence>
<feature type="domain" description="LysM" evidence="2">
    <location>
        <begin position="190"/>
        <end position="234"/>
    </location>
</feature>
<dbReference type="Proteomes" id="UP001479436">
    <property type="component" value="Unassembled WGS sequence"/>
</dbReference>
<dbReference type="InterPro" id="IPR036779">
    <property type="entry name" value="LysM_dom_sf"/>
</dbReference>
<dbReference type="InterPro" id="IPR035940">
    <property type="entry name" value="CAP_sf"/>
</dbReference>
<dbReference type="PROSITE" id="PS01010">
    <property type="entry name" value="CRISP_2"/>
    <property type="match status" value="1"/>
</dbReference>
<dbReference type="CDD" id="cd00118">
    <property type="entry name" value="LysM"/>
    <property type="match status" value="2"/>
</dbReference>
<feature type="signal peptide" evidence="1">
    <location>
        <begin position="1"/>
        <end position="24"/>
    </location>
</feature>
<dbReference type="Gene3D" id="3.40.33.10">
    <property type="entry name" value="CAP"/>
    <property type="match status" value="1"/>
</dbReference>
<dbReference type="SUPFAM" id="SSF54106">
    <property type="entry name" value="LysM domain"/>
    <property type="match status" value="2"/>
</dbReference>
<dbReference type="Pfam" id="PF01476">
    <property type="entry name" value="LysM"/>
    <property type="match status" value="2"/>
</dbReference>
<proteinExistence type="predicted"/>
<dbReference type="PRINTS" id="PR00837">
    <property type="entry name" value="V5TPXLIKE"/>
</dbReference>
<evidence type="ECO:0000259" key="2">
    <source>
        <dbReference type="PROSITE" id="PS51782"/>
    </source>
</evidence>
<dbReference type="InterPro" id="IPR001283">
    <property type="entry name" value="CRISP-related"/>
</dbReference>
<accession>A0ABR2WVT1</accession>
<dbReference type="Pfam" id="PF00188">
    <property type="entry name" value="CAP"/>
    <property type="match status" value="1"/>
</dbReference>
<keyword evidence="4" id="KW-1185">Reference proteome</keyword>
<feature type="chain" id="PRO_5045989846" evidence="1">
    <location>
        <begin position="25"/>
        <end position="289"/>
    </location>
</feature>
<dbReference type="InterPro" id="IPR018244">
    <property type="entry name" value="Allrgn_V5/Tpx1_CS"/>
</dbReference>
<protein>
    <submittedName>
        <fullName evidence="3">Sterol-binding protein</fullName>
    </submittedName>
</protein>
<dbReference type="PROSITE" id="PS01009">
    <property type="entry name" value="CRISP_1"/>
    <property type="match status" value="1"/>
</dbReference>
<gene>
    <name evidence="3" type="primary">PRY1</name>
    <name evidence="3" type="ORF">K7432_005842</name>
</gene>
<dbReference type="SMART" id="SM00257">
    <property type="entry name" value="LysM"/>
    <property type="match status" value="2"/>
</dbReference>
<dbReference type="InterPro" id="IPR018392">
    <property type="entry name" value="LysM"/>
</dbReference>
<evidence type="ECO:0000256" key="1">
    <source>
        <dbReference type="SAM" id="SignalP"/>
    </source>
</evidence>
<organism evidence="3 4">
    <name type="scientific">Basidiobolus ranarum</name>
    <dbReference type="NCBI Taxonomy" id="34480"/>
    <lineage>
        <taxon>Eukaryota</taxon>
        <taxon>Fungi</taxon>
        <taxon>Fungi incertae sedis</taxon>
        <taxon>Zoopagomycota</taxon>
        <taxon>Entomophthoromycotina</taxon>
        <taxon>Basidiobolomycetes</taxon>
        <taxon>Basidiobolales</taxon>
        <taxon>Basidiobolaceae</taxon>
        <taxon>Basidiobolus</taxon>
    </lineage>
</organism>
<reference evidence="3 4" key="1">
    <citation type="submission" date="2023-04" db="EMBL/GenBank/DDBJ databases">
        <title>Genome of Basidiobolus ranarum AG-B5.</title>
        <authorList>
            <person name="Stajich J.E."/>
            <person name="Carter-House D."/>
            <person name="Gryganskyi A."/>
        </authorList>
    </citation>
    <scope>NUCLEOTIDE SEQUENCE [LARGE SCALE GENOMIC DNA]</scope>
    <source>
        <strain evidence="3 4">AG-B5</strain>
    </source>
</reference>
<dbReference type="PROSITE" id="PS51782">
    <property type="entry name" value="LYSM"/>
    <property type="match status" value="2"/>
</dbReference>
<feature type="domain" description="LysM" evidence="2">
    <location>
        <begin position="243"/>
        <end position="287"/>
    </location>
</feature>
<dbReference type="Gene3D" id="3.10.350.10">
    <property type="entry name" value="LysM domain"/>
    <property type="match status" value="2"/>
</dbReference>
<keyword evidence="1" id="KW-0732">Signal</keyword>
<dbReference type="PANTHER" id="PTHR10334">
    <property type="entry name" value="CYSTEINE-RICH SECRETORY PROTEIN-RELATED"/>
    <property type="match status" value="1"/>
</dbReference>
<name>A0ABR2WVT1_9FUNG</name>
<dbReference type="InterPro" id="IPR014044">
    <property type="entry name" value="CAP_dom"/>
</dbReference>
<evidence type="ECO:0000313" key="3">
    <source>
        <dbReference type="EMBL" id="KAK9765644.1"/>
    </source>
</evidence>
<dbReference type="EMBL" id="JASJQH010000241">
    <property type="protein sequence ID" value="KAK9765644.1"/>
    <property type="molecule type" value="Genomic_DNA"/>
</dbReference>
<evidence type="ECO:0000313" key="4">
    <source>
        <dbReference type="Proteomes" id="UP001479436"/>
    </source>
</evidence>
<comment type="caution">
    <text evidence="3">The sequence shown here is derived from an EMBL/GenBank/DDBJ whole genome shotgun (WGS) entry which is preliminary data.</text>
</comment>
<dbReference type="SUPFAM" id="SSF55797">
    <property type="entry name" value="PR-1-like"/>
    <property type="match status" value="1"/>
</dbReference>
<dbReference type="SMART" id="SM00198">
    <property type="entry name" value="SCP"/>
    <property type="match status" value="1"/>
</dbReference>